<gene>
    <name evidence="2" type="ORF">CUT44_12350</name>
</gene>
<evidence type="ECO:0008006" key="4">
    <source>
        <dbReference type="Google" id="ProtNLM"/>
    </source>
</evidence>
<dbReference type="Proteomes" id="UP000230407">
    <property type="component" value="Unassembled WGS sequence"/>
</dbReference>
<evidence type="ECO:0000256" key="1">
    <source>
        <dbReference type="SAM" id="MobiDB-lite"/>
    </source>
</evidence>
<keyword evidence="3" id="KW-1185">Reference proteome</keyword>
<protein>
    <recommendedName>
        <fullName evidence="4">Secreted protein</fullName>
    </recommendedName>
</protein>
<organism evidence="2 3">
    <name type="scientific">Streptomyces carminius</name>
    <dbReference type="NCBI Taxonomy" id="2665496"/>
    <lineage>
        <taxon>Bacteria</taxon>
        <taxon>Bacillati</taxon>
        <taxon>Actinomycetota</taxon>
        <taxon>Actinomycetes</taxon>
        <taxon>Kitasatosporales</taxon>
        <taxon>Streptomycetaceae</taxon>
        <taxon>Streptomyces</taxon>
    </lineage>
</organism>
<dbReference type="RefSeq" id="WP_100202005.1">
    <property type="nucleotide sequence ID" value="NZ_PGGW01000040.1"/>
</dbReference>
<evidence type="ECO:0000313" key="2">
    <source>
        <dbReference type="EMBL" id="PJE97465.1"/>
    </source>
</evidence>
<proteinExistence type="predicted"/>
<dbReference type="AlphaFoldDB" id="A0A2M8LZU3"/>
<reference evidence="2 3" key="1">
    <citation type="submission" date="2017-11" db="EMBL/GenBank/DDBJ databases">
        <title>Streptomyces carmine sp. nov., a novel actinomycete isolated from Sophora alopecuroides in Xinjiang, China.</title>
        <authorList>
            <person name="Wang Y."/>
            <person name="Luo X."/>
            <person name="Wan C."/>
            <person name="Zhang L."/>
        </authorList>
    </citation>
    <scope>NUCLEOTIDE SEQUENCE [LARGE SCALE GENOMIC DNA]</scope>
    <source>
        <strain evidence="2 3">TRM SA0054</strain>
    </source>
</reference>
<accession>A0A2M8LZU3</accession>
<dbReference type="EMBL" id="PGGW01000040">
    <property type="protein sequence ID" value="PJE97465.1"/>
    <property type="molecule type" value="Genomic_DNA"/>
</dbReference>
<sequence length="972" mass="102421">MSALAKLLRMRERTGRLLPVEREVLDTAAPELDPDAHAVLLAVADGEIRRLPELLTGLSDAQRRSCVPHLKAWRTGLRDEWGQETGLRSRALVIAGAGCHTGASAAAQWLGHDDLSLLDPADAVPLLALLADRPAEWLNDVAHRLAGRLRSADEWGNHYLLAERLVLLSGGPVPTGEPFVRGWARTRSWPYEALRWPAVVGGAPAPAPAPDVAPDSSPGGTRPGPLVERLRADPFLDALLPRLFETDDVGAALVGWIGQNSWPPALAELAAEGRLERAALIDDCLARLLRGGRPGELRAFQAVLKELDPTDEEYAARVTVLLRLLRDGTSPVAGPAQERLAALDAAGLVDPEHLLEASRTVLFRPEKKLVRAQLKWLDAAARRDRERAGAVVLAAADALGHQDTGLQERALNLIARHLRHAGDAVRGELAAAAEAVSPVLRPRAAELLGLEATGGEGAAVPAGAEDVLPPVTGPRPMAPPPATAAEVAEEVGAALAAVRAAEYRPATASAVEAAAFERALDGLVRHGYRDREELVRALAPVVRAYPWSGHHAWWNDPGPWELRYVAAVLGGEEEPAVPSGDGARAAGHPHGRNLTPFGEVLGSRILEVAWRVVHDPVPFLLATPTYVDGRLDPAELADRLAEYGRLGAEPGPCDLDQALLRLDTTAGSVPEALAAVERLGKETGAAGAAGRKVHAWLTAGGPAVPEFVRAMGRPHQYGGRADPLRRVLLSGEASALPCEIGPWARPLLGAYIGSGKRDQTSWNPAARLWPSVLPVHRELLALHLQPTFAATADEELRGGAALLPVLAEGGGPAGQAVHLGLAHCLGARHAEDRTAAVDALLTLAARGELDAGRLGRDLAETVELGTVKPNRLLESLREVFRAGAPGVVWSVLATALPTLLAGQPGESGGRKPVRGLPDLLALGAECAGASGIRGPVDGVTAAVSELASRGGTGRLVKEARRLRDVLEPPAGK</sequence>
<comment type="caution">
    <text evidence="2">The sequence shown here is derived from an EMBL/GenBank/DDBJ whole genome shotgun (WGS) entry which is preliminary data.</text>
</comment>
<evidence type="ECO:0000313" key="3">
    <source>
        <dbReference type="Proteomes" id="UP000230407"/>
    </source>
</evidence>
<feature type="region of interest" description="Disordered" evidence="1">
    <location>
        <begin position="205"/>
        <end position="225"/>
    </location>
</feature>
<name>A0A2M8LZU3_9ACTN</name>